<keyword evidence="3" id="KW-1185">Reference proteome</keyword>
<dbReference type="Proteomes" id="UP001314263">
    <property type="component" value="Unassembled WGS sequence"/>
</dbReference>
<evidence type="ECO:0000256" key="1">
    <source>
        <dbReference type="SAM" id="SignalP"/>
    </source>
</evidence>
<comment type="caution">
    <text evidence="2">The sequence shown here is derived from an EMBL/GenBank/DDBJ whole genome shotgun (WGS) entry which is preliminary data.</text>
</comment>
<protein>
    <submittedName>
        <fullName evidence="2">Uncharacterized protein</fullName>
    </submittedName>
</protein>
<sequence>MAQGRLVAHVVLAISFLSAVSRAQVQIQHTQPLIAPAQAPNAFGPGAAMAPQAHSGLVSASANQANNDGAPSSGCSSNQSSLLFIQQAQKADFLTANGRTILTMSNVGPTIFFTDRPERHAGAISTGYFTTDTHFYSNTSNQWLDSPNAALYAQMGVGDRPQGDTVVILTLGKPVFDNSTNNLKYEVSFVPKMGHNSTTTEFYKRHANAPGSPKVITKVEQIMRFSSVALFIDNFQSTDLLAPNPVDNTYIPGPGVGYPGLGGGWW</sequence>
<dbReference type="AlphaFoldDB" id="A0AAV1I3Z3"/>
<gene>
    <name evidence="2" type="ORF">CVIRNUC_004776</name>
</gene>
<feature type="chain" id="PRO_5043561528" evidence="1">
    <location>
        <begin position="24"/>
        <end position="266"/>
    </location>
</feature>
<organism evidence="2 3">
    <name type="scientific">Coccomyxa viridis</name>
    <dbReference type="NCBI Taxonomy" id="1274662"/>
    <lineage>
        <taxon>Eukaryota</taxon>
        <taxon>Viridiplantae</taxon>
        <taxon>Chlorophyta</taxon>
        <taxon>core chlorophytes</taxon>
        <taxon>Trebouxiophyceae</taxon>
        <taxon>Trebouxiophyceae incertae sedis</taxon>
        <taxon>Coccomyxaceae</taxon>
        <taxon>Coccomyxa</taxon>
    </lineage>
</organism>
<evidence type="ECO:0000313" key="2">
    <source>
        <dbReference type="EMBL" id="CAK0779446.1"/>
    </source>
</evidence>
<accession>A0AAV1I3Z3</accession>
<keyword evidence="1" id="KW-0732">Signal</keyword>
<reference evidence="2 3" key="1">
    <citation type="submission" date="2023-10" db="EMBL/GenBank/DDBJ databases">
        <authorList>
            <person name="Maclean D."/>
            <person name="Macfadyen A."/>
        </authorList>
    </citation>
    <scope>NUCLEOTIDE SEQUENCE [LARGE SCALE GENOMIC DNA]</scope>
</reference>
<feature type="signal peptide" evidence="1">
    <location>
        <begin position="1"/>
        <end position="23"/>
    </location>
</feature>
<proteinExistence type="predicted"/>
<evidence type="ECO:0000313" key="3">
    <source>
        <dbReference type="Proteomes" id="UP001314263"/>
    </source>
</evidence>
<name>A0AAV1I3Z3_9CHLO</name>
<dbReference type="EMBL" id="CAUYUE010000005">
    <property type="protein sequence ID" value="CAK0779446.1"/>
    <property type="molecule type" value="Genomic_DNA"/>
</dbReference>